<accession>A0A0C3EW84</accession>
<dbReference type="EMBL" id="KN833165">
    <property type="protein sequence ID" value="KIM72076.1"/>
    <property type="molecule type" value="Genomic_DNA"/>
</dbReference>
<keyword evidence="2" id="KW-1185">Reference proteome</keyword>
<organism evidence="1 2">
    <name type="scientific">Piloderma croceum (strain F 1598)</name>
    <dbReference type="NCBI Taxonomy" id="765440"/>
    <lineage>
        <taxon>Eukaryota</taxon>
        <taxon>Fungi</taxon>
        <taxon>Dikarya</taxon>
        <taxon>Basidiomycota</taxon>
        <taxon>Agaricomycotina</taxon>
        <taxon>Agaricomycetes</taxon>
        <taxon>Agaricomycetidae</taxon>
        <taxon>Atheliales</taxon>
        <taxon>Atheliaceae</taxon>
        <taxon>Piloderma</taxon>
    </lineage>
</organism>
<gene>
    <name evidence="1" type="ORF">PILCRDRAFT_16456</name>
</gene>
<name>A0A0C3EW84_PILCF</name>
<evidence type="ECO:0000313" key="2">
    <source>
        <dbReference type="Proteomes" id="UP000054166"/>
    </source>
</evidence>
<proteinExistence type="predicted"/>
<dbReference type="HOGENOM" id="CLU_2671952_0_0_1"/>
<evidence type="ECO:0000313" key="1">
    <source>
        <dbReference type="EMBL" id="KIM72076.1"/>
    </source>
</evidence>
<dbReference type="Proteomes" id="UP000054166">
    <property type="component" value="Unassembled WGS sequence"/>
</dbReference>
<protein>
    <submittedName>
        <fullName evidence="1">Uncharacterized protein</fullName>
    </submittedName>
</protein>
<dbReference type="AlphaFoldDB" id="A0A0C3EW84"/>
<reference evidence="1 2" key="1">
    <citation type="submission" date="2014-04" db="EMBL/GenBank/DDBJ databases">
        <authorList>
            <consortium name="DOE Joint Genome Institute"/>
            <person name="Kuo A."/>
            <person name="Tarkka M."/>
            <person name="Buscot F."/>
            <person name="Kohler A."/>
            <person name="Nagy L.G."/>
            <person name="Floudas D."/>
            <person name="Copeland A."/>
            <person name="Barry K.W."/>
            <person name="Cichocki N."/>
            <person name="Veneault-Fourrey C."/>
            <person name="LaButti K."/>
            <person name="Lindquist E.A."/>
            <person name="Lipzen A."/>
            <person name="Lundell T."/>
            <person name="Morin E."/>
            <person name="Murat C."/>
            <person name="Sun H."/>
            <person name="Tunlid A."/>
            <person name="Henrissat B."/>
            <person name="Grigoriev I.V."/>
            <person name="Hibbett D.S."/>
            <person name="Martin F."/>
            <person name="Nordberg H.P."/>
            <person name="Cantor M.N."/>
            <person name="Hua S.X."/>
        </authorList>
    </citation>
    <scope>NUCLEOTIDE SEQUENCE [LARGE SCALE GENOMIC DNA]</scope>
    <source>
        <strain evidence="1 2">F 1598</strain>
    </source>
</reference>
<sequence>MPRIFASAKIRCIFLEIGGTQVRGVVHEQQQEETHDCRIGREIMTTICSLITQDVEQIHAGNYPGGKIMSSLYLV</sequence>
<dbReference type="InParanoid" id="A0A0C3EW84"/>
<reference evidence="2" key="2">
    <citation type="submission" date="2015-01" db="EMBL/GenBank/DDBJ databases">
        <title>Evolutionary Origins and Diversification of the Mycorrhizal Mutualists.</title>
        <authorList>
            <consortium name="DOE Joint Genome Institute"/>
            <consortium name="Mycorrhizal Genomics Consortium"/>
            <person name="Kohler A."/>
            <person name="Kuo A."/>
            <person name="Nagy L.G."/>
            <person name="Floudas D."/>
            <person name="Copeland A."/>
            <person name="Barry K.W."/>
            <person name="Cichocki N."/>
            <person name="Veneault-Fourrey C."/>
            <person name="LaButti K."/>
            <person name="Lindquist E.A."/>
            <person name="Lipzen A."/>
            <person name="Lundell T."/>
            <person name="Morin E."/>
            <person name="Murat C."/>
            <person name="Riley R."/>
            <person name="Ohm R."/>
            <person name="Sun H."/>
            <person name="Tunlid A."/>
            <person name="Henrissat B."/>
            <person name="Grigoriev I.V."/>
            <person name="Hibbett D.S."/>
            <person name="Martin F."/>
        </authorList>
    </citation>
    <scope>NUCLEOTIDE SEQUENCE [LARGE SCALE GENOMIC DNA]</scope>
    <source>
        <strain evidence="2">F 1598</strain>
    </source>
</reference>